<dbReference type="SUPFAM" id="SSF52402">
    <property type="entry name" value="Adenine nucleotide alpha hydrolases-like"/>
    <property type="match status" value="2"/>
</dbReference>
<evidence type="ECO:0000313" key="4">
    <source>
        <dbReference type="EMBL" id="QEC57991.1"/>
    </source>
</evidence>
<evidence type="ECO:0000256" key="2">
    <source>
        <dbReference type="SAM" id="Coils"/>
    </source>
</evidence>
<keyword evidence="2" id="KW-0175">Coiled coil</keyword>
<dbReference type="InterPro" id="IPR006016">
    <property type="entry name" value="UspA"/>
</dbReference>
<proteinExistence type="inferred from homology"/>
<sequence>MDQPLYNRRLIQIQKCIDMKKIFIATDFSPASHTAAVYGMQLARAMQAAVILFSAYEVSHPTGALNVQASRLAAMEETKKRLADEADRLVAGNGGQLEIVCEEGVPAAAILAVAKEKSADLLVVGMTGGGNRLKKLFGSTATSLVNHLKMPLIVVPAGANFTSPKNVLYVSDVFLDTIISGIDQMKWLTDFFGTKLFVVRVVKNSYEEVLESVNTPQNLRKELKAMKASFSFPVNENIADGLEEFISEQTVDLMVMVPHKHEWLERLFVKSKTEDTAFHTHTPILMLPDTAGDAVNTAPVQMIANYN</sequence>
<dbReference type="AlphaFoldDB" id="A0A5B8UMT6"/>
<dbReference type="PRINTS" id="PR01438">
    <property type="entry name" value="UNVRSLSTRESS"/>
</dbReference>
<dbReference type="OrthoDB" id="1522603at2"/>
<gene>
    <name evidence="4" type="ORF">FSB75_19450</name>
</gene>
<dbReference type="EMBL" id="CP042433">
    <property type="protein sequence ID" value="QEC57991.1"/>
    <property type="molecule type" value="Genomic_DNA"/>
</dbReference>
<evidence type="ECO:0000256" key="1">
    <source>
        <dbReference type="ARBA" id="ARBA00008791"/>
    </source>
</evidence>
<dbReference type="Pfam" id="PF00582">
    <property type="entry name" value="Usp"/>
    <property type="match status" value="1"/>
</dbReference>
<dbReference type="InterPro" id="IPR006015">
    <property type="entry name" value="Universal_stress_UspA"/>
</dbReference>
<dbReference type="KEGG" id="fgg:FSB75_19450"/>
<name>A0A5B8UMT6_9BACT</name>
<reference evidence="4 5" key="1">
    <citation type="journal article" date="2015" name="Int. J. Syst. Evol. Microbiol.">
        <title>Flavisolibacter ginsenosidimutans sp. nov., with ginsenoside-converting activity isolated from soil used for cultivating ginseng.</title>
        <authorList>
            <person name="Zhao Y."/>
            <person name="Liu Q."/>
            <person name="Kang M.S."/>
            <person name="Jin F."/>
            <person name="Yu H."/>
            <person name="Im W.T."/>
        </authorList>
    </citation>
    <scope>NUCLEOTIDE SEQUENCE [LARGE SCALE GENOMIC DNA]</scope>
    <source>
        <strain evidence="4 5">Gsoil 636</strain>
    </source>
</reference>
<dbReference type="InterPro" id="IPR014729">
    <property type="entry name" value="Rossmann-like_a/b/a_fold"/>
</dbReference>
<protein>
    <submittedName>
        <fullName evidence="4">Universal stress protein</fullName>
    </submittedName>
</protein>
<accession>A0A5B8UMT6</accession>
<feature type="domain" description="UspA" evidence="3">
    <location>
        <begin position="19"/>
        <end position="156"/>
    </location>
</feature>
<dbReference type="PANTHER" id="PTHR46268:SF6">
    <property type="entry name" value="UNIVERSAL STRESS PROTEIN UP12"/>
    <property type="match status" value="1"/>
</dbReference>
<dbReference type="PANTHER" id="PTHR46268">
    <property type="entry name" value="STRESS RESPONSE PROTEIN NHAX"/>
    <property type="match status" value="1"/>
</dbReference>
<comment type="similarity">
    <text evidence="1">Belongs to the universal stress protein A family.</text>
</comment>
<organism evidence="4 5">
    <name type="scientific">Flavisolibacter ginsenosidimutans</name>
    <dbReference type="NCBI Taxonomy" id="661481"/>
    <lineage>
        <taxon>Bacteria</taxon>
        <taxon>Pseudomonadati</taxon>
        <taxon>Bacteroidota</taxon>
        <taxon>Chitinophagia</taxon>
        <taxon>Chitinophagales</taxon>
        <taxon>Chitinophagaceae</taxon>
        <taxon>Flavisolibacter</taxon>
    </lineage>
</organism>
<evidence type="ECO:0000259" key="3">
    <source>
        <dbReference type="Pfam" id="PF00582"/>
    </source>
</evidence>
<evidence type="ECO:0000313" key="5">
    <source>
        <dbReference type="Proteomes" id="UP000321204"/>
    </source>
</evidence>
<keyword evidence="5" id="KW-1185">Reference proteome</keyword>
<dbReference type="CDD" id="cd00293">
    <property type="entry name" value="USP-like"/>
    <property type="match status" value="1"/>
</dbReference>
<dbReference type="Gene3D" id="3.40.50.620">
    <property type="entry name" value="HUPs"/>
    <property type="match status" value="2"/>
</dbReference>
<feature type="coiled-coil region" evidence="2">
    <location>
        <begin position="65"/>
        <end position="92"/>
    </location>
</feature>
<dbReference type="Proteomes" id="UP000321204">
    <property type="component" value="Chromosome"/>
</dbReference>